<reference evidence="1 2" key="1">
    <citation type="submission" date="2024-02" db="EMBL/GenBank/DDBJ databases">
        <title>Discinaceae phylogenomics.</title>
        <authorList>
            <person name="Dirks A.C."/>
            <person name="James T.Y."/>
        </authorList>
    </citation>
    <scope>NUCLEOTIDE SEQUENCE [LARGE SCALE GENOMIC DNA]</scope>
    <source>
        <strain evidence="1 2">ACD0624</strain>
    </source>
</reference>
<sequence>MSAGPSTPSPTAPNIARYTQAISSNLGNLMTEIGRANAPSNDAILHQLLIITEQLTLIVRRLDGLEKISSPQTDGVVPLELSANKLTLPTAAENNARARLHNATARLSSDALLPMHNTNNKTILGFPPTLGHLAHLGIYPSFSASPRLSSDMADFAVNGHLRKAFNLSGDVHALAAFCGVNIHRVSHVAMDRHLREDVILLRTDRRLARDAAIAAAGPATPATKRAAAIHNLDARARNRDVYYCIDKLVPIHDDRNLVVEGAFLAQDKTIINPLYLADVLYFLREYGQSTHDDGCVVRWLKFVGLDEDVVAIWDGEQTLEWFW</sequence>
<evidence type="ECO:0000313" key="1">
    <source>
        <dbReference type="EMBL" id="KAL0632884.1"/>
    </source>
</evidence>
<organism evidence="1 2">
    <name type="scientific">Discina gigas</name>
    <dbReference type="NCBI Taxonomy" id="1032678"/>
    <lineage>
        <taxon>Eukaryota</taxon>
        <taxon>Fungi</taxon>
        <taxon>Dikarya</taxon>
        <taxon>Ascomycota</taxon>
        <taxon>Pezizomycotina</taxon>
        <taxon>Pezizomycetes</taxon>
        <taxon>Pezizales</taxon>
        <taxon>Discinaceae</taxon>
        <taxon>Discina</taxon>
    </lineage>
</organism>
<proteinExistence type="predicted"/>
<gene>
    <name evidence="1" type="ORF">Q9L58_008226</name>
</gene>
<keyword evidence="2" id="KW-1185">Reference proteome</keyword>
<dbReference type="Proteomes" id="UP001447188">
    <property type="component" value="Unassembled WGS sequence"/>
</dbReference>
<comment type="caution">
    <text evidence="1">The sequence shown here is derived from an EMBL/GenBank/DDBJ whole genome shotgun (WGS) entry which is preliminary data.</text>
</comment>
<accession>A0ABR3GAA5</accession>
<name>A0ABR3GAA5_9PEZI</name>
<evidence type="ECO:0000313" key="2">
    <source>
        <dbReference type="Proteomes" id="UP001447188"/>
    </source>
</evidence>
<dbReference type="EMBL" id="JBBBZM010000146">
    <property type="protein sequence ID" value="KAL0632884.1"/>
    <property type="molecule type" value="Genomic_DNA"/>
</dbReference>
<protein>
    <submittedName>
        <fullName evidence="1">Uncharacterized protein</fullName>
    </submittedName>
</protein>